<organism evidence="6 7">
    <name type="scientific">Polyplosphaeria fusca</name>
    <dbReference type="NCBI Taxonomy" id="682080"/>
    <lineage>
        <taxon>Eukaryota</taxon>
        <taxon>Fungi</taxon>
        <taxon>Dikarya</taxon>
        <taxon>Ascomycota</taxon>
        <taxon>Pezizomycotina</taxon>
        <taxon>Dothideomycetes</taxon>
        <taxon>Pleosporomycetidae</taxon>
        <taxon>Pleosporales</taxon>
        <taxon>Tetraplosphaeriaceae</taxon>
        <taxon>Polyplosphaeria</taxon>
    </lineage>
</organism>
<dbReference type="Pfam" id="PF01565">
    <property type="entry name" value="FAD_binding_4"/>
    <property type="match status" value="1"/>
</dbReference>
<dbReference type="OrthoDB" id="2151789at2759"/>
<dbReference type="Proteomes" id="UP000799444">
    <property type="component" value="Unassembled WGS sequence"/>
</dbReference>
<keyword evidence="7" id="KW-1185">Reference proteome</keyword>
<dbReference type="Gene3D" id="3.30.465.10">
    <property type="match status" value="1"/>
</dbReference>
<evidence type="ECO:0000256" key="3">
    <source>
        <dbReference type="ARBA" id="ARBA00022827"/>
    </source>
</evidence>
<dbReference type="EMBL" id="ML996101">
    <property type="protein sequence ID" value="KAF2740275.1"/>
    <property type="molecule type" value="Genomic_DNA"/>
</dbReference>
<dbReference type="InterPro" id="IPR036318">
    <property type="entry name" value="FAD-bd_PCMH-like_sf"/>
</dbReference>
<proteinExistence type="inferred from homology"/>
<dbReference type="PANTHER" id="PTHR42973">
    <property type="entry name" value="BINDING OXIDOREDUCTASE, PUTATIVE (AFU_ORTHOLOGUE AFUA_1G17690)-RELATED"/>
    <property type="match status" value="1"/>
</dbReference>
<keyword evidence="3" id="KW-0274">FAD</keyword>
<evidence type="ECO:0000259" key="5">
    <source>
        <dbReference type="PROSITE" id="PS51387"/>
    </source>
</evidence>
<comment type="caution">
    <text evidence="6">The sequence shown here is derived from an EMBL/GenBank/DDBJ whole genome shotgun (WGS) entry which is preliminary data.</text>
</comment>
<keyword evidence="2" id="KW-0285">Flavoprotein</keyword>
<evidence type="ECO:0000256" key="1">
    <source>
        <dbReference type="ARBA" id="ARBA00005466"/>
    </source>
</evidence>
<dbReference type="InterPro" id="IPR006094">
    <property type="entry name" value="Oxid_FAD_bind_N"/>
</dbReference>
<comment type="similarity">
    <text evidence="1">Belongs to the oxygen-dependent FAD-linked oxidoreductase family.</text>
</comment>
<evidence type="ECO:0000313" key="7">
    <source>
        <dbReference type="Proteomes" id="UP000799444"/>
    </source>
</evidence>
<dbReference type="InterPro" id="IPR016166">
    <property type="entry name" value="FAD-bd_PCMH"/>
</dbReference>
<sequence length="526" mass="58145">MAIDFSEPGEFDARKALAERGVEVQELPDIQSSGSVSATAEYCDAVVDKLKSVYPKQVTLQGTPEHDTWRSQLWSAFQSDAIPACVFQPHSAEEVAIAVLLCRWGRCKFAVKSGGHSAMKDSSNSDGGITLDLRNLRSIELSQDKEVVKLGTGTQWVEVYDELKKDGLAVIGGRHADLGIGGFTLGGGISFFASIYGWGCDRVTAFELVTATGEILNVTHQSYPDLYWALRGGGPNFGIVTRFDLETIPQGDLYGGSLVYSYAQHGPAVISAFCKLGHDDADPKAATWLAGFFNPQMGPGLSMLTLYKDPNSEADVFSEIRAIPPLSNAATVRSLTDITLMIKKSSPIGLREMYWTNTFKLDESFCNWFMDMFLEELEADPKKGAYEGYLPAPVFQIMTRESVKHMARNGGNCLPLKEEDAPYMNLNYSCMWKNEADNEDIISLIARIMGKAVQEGKRRGVFVDYIYMNYASEYQDVMGSYGENFDKLKKIATKYDPKGIYQNLMSGYFKFKGAPKKEGPGIWKAS</sequence>
<dbReference type="InterPro" id="IPR050416">
    <property type="entry name" value="FAD-linked_Oxidoreductase"/>
</dbReference>
<evidence type="ECO:0000256" key="2">
    <source>
        <dbReference type="ARBA" id="ARBA00022630"/>
    </source>
</evidence>
<keyword evidence="4" id="KW-0560">Oxidoreductase</keyword>
<dbReference type="Gene3D" id="3.40.462.20">
    <property type="match status" value="1"/>
</dbReference>
<gene>
    <name evidence="6" type="ORF">EJ04DRAFT_548731</name>
</gene>
<dbReference type="PANTHER" id="PTHR42973:SF34">
    <property type="entry name" value="FAD BINDING DOMAIN PROTEIN (AFU_ORTHOLOGUE AFUA_3G02770)"/>
    <property type="match status" value="1"/>
</dbReference>
<dbReference type="InterPro" id="IPR016169">
    <property type="entry name" value="FAD-bd_PCMH_sub2"/>
</dbReference>
<protein>
    <submittedName>
        <fullName evidence="6">FAD binding domain protein</fullName>
    </submittedName>
</protein>
<dbReference type="AlphaFoldDB" id="A0A9P4RAG4"/>
<dbReference type="InterPro" id="IPR012951">
    <property type="entry name" value="BBE"/>
</dbReference>
<name>A0A9P4RAG4_9PLEO</name>
<evidence type="ECO:0000313" key="6">
    <source>
        <dbReference type="EMBL" id="KAF2740275.1"/>
    </source>
</evidence>
<reference evidence="6" key="1">
    <citation type="journal article" date="2020" name="Stud. Mycol.">
        <title>101 Dothideomycetes genomes: a test case for predicting lifestyles and emergence of pathogens.</title>
        <authorList>
            <person name="Haridas S."/>
            <person name="Albert R."/>
            <person name="Binder M."/>
            <person name="Bloem J."/>
            <person name="Labutti K."/>
            <person name="Salamov A."/>
            <person name="Andreopoulos B."/>
            <person name="Baker S."/>
            <person name="Barry K."/>
            <person name="Bills G."/>
            <person name="Bluhm B."/>
            <person name="Cannon C."/>
            <person name="Castanera R."/>
            <person name="Culley D."/>
            <person name="Daum C."/>
            <person name="Ezra D."/>
            <person name="Gonzalez J."/>
            <person name="Henrissat B."/>
            <person name="Kuo A."/>
            <person name="Liang C."/>
            <person name="Lipzen A."/>
            <person name="Lutzoni F."/>
            <person name="Magnuson J."/>
            <person name="Mondo S."/>
            <person name="Nolan M."/>
            <person name="Ohm R."/>
            <person name="Pangilinan J."/>
            <person name="Park H.-J."/>
            <person name="Ramirez L."/>
            <person name="Alfaro M."/>
            <person name="Sun H."/>
            <person name="Tritt A."/>
            <person name="Yoshinaga Y."/>
            <person name="Zwiers L.-H."/>
            <person name="Turgeon B."/>
            <person name="Goodwin S."/>
            <person name="Spatafora J."/>
            <person name="Crous P."/>
            <person name="Grigoriev I."/>
        </authorList>
    </citation>
    <scope>NUCLEOTIDE SEQUENCE</scope>
    <source>
        <strain evidence="6">CBS 125425</strain>
    </source>
</reference>
<evidence type="ECO:0000256" key="4">
    <source>
        <dbReference type="ARBA" id="ARBA00023002"/>
    </source>
</evidence>
<feature type="domain" description="FAD-binding PCMH-type" evidence="5">
    <location>
        <begin position="79"/>
        <end position="250"/>
    </location>
</feature>
<dbReference type="PROSITE" id="PS51387">
    <property type="entry name" value="FAD_PCMH"/>
    <property type="match status" value="1"/>
</dbReference>
<dbReference type="SUPFAM" id="SSF56176">
    <property type="entry name" value="FAD-binding/transporter-associated domain-like"/>
    <property type="match status" value="1"/>
</dbReference>
<dbReference type="GO" id="GO:0016491">
    <property type="term" value="F:oxidoreductase activity"/>
    <property type="evidence" value="ECO:0007669"/>
    <property type="project" value="UniProtKB-KW"/>
</dbReference>
<dbReference type="GO" id="GO:0071949">
    <property type="term" value="F:FAD binding"/>
    <property type="evidence" value="ECO:0007669"/>
    <property type="project" value="InterPro"/>
</dbReference>
<dbReference type="InterPro" id="IPR016167">
    <property type="entry name" value="FAD-bd_PCMH_sub1"/>
</dbReference>
<dbReference type="Gene3D" id="3.30.43.10">
    <property type="entry name" value="Uridine Diphospho-n-acetylenolpyruvylglucosamine Reductase, domain 2"/>
    <property type="match status" value="1"/>
</dbReference>
<dbReference type="Pfam" id="PF08031">
    <property type="entry name" value="BBE"/>
    <property type="match status" value="1"/>
</dbReference>
<accession>A0A9P4RAG4</accession>